<dbReference type="GO" id="GO:0071555">
    <property type="term" value="P:cell wall organization"/>
    <property type="evidence" value="ECO:0007669"/>
    <property type="project" value="UniProtKB-KW"/>
</dbReference>
<evidence type="ECO:0000256" key="4">
    <source>
        <dbReference type="ARBA" id="ARBA00022512"/>
    </source>
</evidence>
<evidence type="ECO:0000256" key="3">
    <source>
        <dbReference type="ARBA" id="ARBA00005784"/>
    </source>
</evidence>
<evidence type="ECO:0000256" key="5">
    <source>
        <dbReference type="RuleBase" id="RU363114"/>
    </source>
</evidence>
<keyword evidence="5" id="KW-0378">Hydrolase</keyword>
<dbReference type="InterPro" id="IPR004963">
    <property type="entry name" value="PAE/NOTUM"/>
</dbReference>
<comment type="subcellular location">
    <subcellularLocation>
        <location evidence="2 5">Secreted</location>
        <location evidence="2 5">Cell wall</location>
    </subcellularLocation>
</comment>
<proteinExistence type="inferred from homology"/>
<dbReference type="Pfam" id="PF03283">
    <property type="entry name" value="PAE"/>
    <property type="match status" value="1"/>
</dbReference>
<evidence type="ECO:0000313" key="6">
    <source>
        <dbReference type="EMBL" id="JAT40303.1"/>
    </source>
</evidence>
<dbReference type="GO" id="GO:0052793">
    <property type="term" value="F:pectin acetylesterase activity"/>
    <property type="evidence" value="ECO:0007669"/>
    <property type="project" value="TreeGrafter"/>
</dbReference>
<evidence type="ECO:0000256" key="2">
    <source>
        <dbReference type="ARBA" id="ARBA00004191"/>
    </source>
</evidence>
<dbReference type="EMBL" id="GDJX01027633">
    <property type="protein sequence ID" value="JAT40303.1"/>
    <property type="molecule type" value="Transcribed_RNA"/>
</dbReference>
<sequence length="133" mass="14848">MYSFVLVYIFPSYSLQINLSVAPASADPYGFWSACKKNHAHCNADEMTVLQGLRNQVLKAVGSFSMSRQNGLFINSCFTHCQSESQTTWFAENSPALGNTRIAVAVGDWFFDRSAFKARDCAYPCDKTCHHSN</sequence>
<protein>
    <recommendedName>
        <fullName evidence="5">Pectin acetylesterase</fullName>
        <ecNumber evidence="5">3.1.1.-</ecNumber>
    </recommendedName>
</protein>
<name>A0A1D1XD15_9ARAE</name>
<dbReference type="GO" id="GO:0009505">
    <property type="term" value="C:plant-type cell wall"/>
    <property type="evidence" value="ECO:0007669"/>
    <property type="project" value="TreeGrafter"/>
</dbReference>
<dbReference type="EC" id="3.1.1.-" evidence="5"/>
<comment type="similarity">
    <text evidence="3 5">Belongs to the pectinacetylesterase family.</text>
</comment>
<dbReference type="AlphaFoldDB" id="A0A1D1XD15"/>
<evidence type="ECO:0000256" key="1">
    <source>
        <dbReference type="ARBA" id="ARBA00003534"/>
    </source>
</evidence>
<gene>
    <name evidence="6" type="primary">traN_0</name>
    <name evidence="6" type="ORF">g.101178</name>
</gene>
<comment type="function">
    <text evidence="1 5">Hydrolyzes acetyl esters in homogalacturonan regions of pectin. In type I primary cell wall, galacturonic acid residues of pectin can be acetylated at the O-2 and O-3 positions. Decreasing the degree of acetylation of pectin gels in vitro alters their physical properties.</text>
</comment>
<dbReference type="PANTHER" id="PTHR21562:SF5">
    <property type="entry name" value="PECTIN ACETYLESTERASE 12"/>
    <property type="match status" value="1"/>
</dbReference>
<organism evidence="6">
    <name type="scientific">Anthurium amnicola</name>
    <dbReference type="NCBI Taxonomy" id="1678845"/>
    <lineage>
        <taxon>Eukaryota</taxon>
        <taxon>Viridiplantae</taxon>
        <taxon>Streptophyta</taxon>
        <taxon>Embryophyta</taxon>
        <taxon>Tracheophyta</taxon>
        <taxon>Spermatophyta</taxon>
        <taxon>Magnoliopsida</taxon>
        <taxon>Liliopsida</taxon>
        <taxon>Araceae</taxon>
        <taxon>Pothoideae</taxon>
        <taxon>Potheae</taxon>
        <taxon>Anthurium</taxon>
    </lineage>
</organism>
<dbReference type="PANTHER" id="PTHR21562">
    <property type="entry name" value="NOTUM-RELATED"/>
    <property type="match status" value="1"/>
</dbReference>
<accession>A0A1D1XD15</accession>
<reference evidence="6" key="1">
    <citation type="submission" date="2015-07" db="EMBL/GenBank/DDBJ databases">
        <title>Transcriptome Assembly of Anthurium amnicola.</title>
        <authorList>
            <person name="Suzuki J."/>
        </authorList>
    </citation>
    <scope>NUCLEOTIDE SEQUENCE</scope>
</reference>
<keyword evidence="5" id="KW-0964">Secreted</keyword>
<keyword evidence="4 5" id="KW-0134">Cell wall</keyword>
<keyword evidence="5" id="KW-0961">Cell wall biogenesis/degradation</keyword>